<sequence>MHEPTTGQKISESDLRIHGDAPARAQRIIRAKDMVKRLLAAGTVVEPADRYSVVAVLGQSNAHGAGMSGVGALPVQPDRRVHQWPGCGRRRGRILQAEDPLLHEIPGAGAGFATTFGSLLADHTGEAVLLVPSARGDTSFHQKNGYSWDPANRTARVNLYDLAVRQIGNALAAAGSGSRLAAILWHQGESDVPLTPPDVYRDRLDALIIGLRDNFGEVPFILGQMVPEEIATGHPKYPDIAAVHATTPDRHSACAHVPGPDGMHNPGETIHYNSAGQRELGRAMFEAYRDLAGPSHSE</sequence>
<protein>
    <recommendedName>
        <fullName evidence="2">Sialate O-acetylesterase domain-containing protein</fullName>
    </recommendedName>
</protein>
<name>A0A1H2JYR4_9ACTN</name>
<dbReference type="Gene3D" id="3.40.50.1110">
    <property type="entry name" value="SGNH hydrolase"/>
    <property type="match status" value="1"/>
</dbReference>
<dbReference type="STRING" id="158898.SAMN04488548_1342630"/>
<dbReference type="OrthoDB" id="9758772at2"/>
<dbReference type="Proteomes" id="UP000183180">
    <property type="component" value="Unassembled WGS sequence"/>
</dbReference>
<dbReference type="SUPFAM" id="SSF52266">
    <property type="entry name" value="SGNH hydrolase"/>
    <property type="match status" value="1"/>
</dbReference>
<dbReference type="GO" id="GO:0016787">
    <property type="term" value="F:hydrolase activity"/>
    <property type="evidence" value="ECO:0007669"/>
    <property type="project" value="UniProtKB-KW"/>
</dbReference>
<dbReference type="RefSeq" id="WP_074852995.1">
    <property type="nucleotide sequence ID" value="NZ_FNLM01000034.1"/>
</dbReference>
<dbReference type="PANTHER" id="PTHR31988">
    <property type="entry name" value="ESTERASE, PUTATIVE (DUF303)-RELATED"/>
    <property type="match status" value="1"/>
</dbReference>
<dbReference type="EMBL" id="FNLM01000034">
    <property type="protein sequence ID" value="SDU61225.1"/>
    <property type="molecule type" value="Genomic_DNA"/>
</dbReference>
<dbReference type="AlphaFoldDB" id="A0A1H2JYR4"/>
<dbReference type="InterPro" id="IPR005181">
    <property type="entry name" value="SASA"/>
</dbReference>
<dbReference type="Pfam" id="PF03629">
    <property type="entry name" value="SASA"/>
    <property type="match status" value="1"/>
</dbReference>
<organism evidence="3 4">
    <name type="scientific">Gordonia westfalica</name>
    <dbReference type="NCBI Taxonomy" id="158898"/>
    <lineage>
        <taxon>Bacteria</taxon>
        <taxon>Bacillati</taxon>
        <taxon>Actinomycetota</taxon>
        <taxon>Actinomycetes</taxon>
        <taxon>Mycobacteriales</taxon>
        <taxon>Gordoniaceae</taxon>
        <taxon>Gordonia</taxon>
    </lineage>
</organism>
<evidence type="ECO:0000256" key="1">
    <source>
        <dbReference type="ARBA" id="ARBA00022801"/>
    </source>
</evidence>
<dbReference type="PANTHER" id="PTHR31988:SF19">
    <property type="entry name" value="9-O-ACETYL-N-ACETYLNEURAMINIC ACID DEACETYLASE-RELATED"/>
    <property type="match status" value="1"/>
</dbReference>
<feature type="domain" description="Sialate O-acetylesterase" evidence="2">
    <location>
        <begin position="54"/>
        <end position="288"/>
    </location>
</feature>
<accession>A0A1H2JYR4</accession>
<reference evidence="3 4" key="1">
    <citation type="submission" date="2016-10" db="EMBL/GenBank/DDBJ databases">
        <authorList>
            <person name="de Groot N.N."/>
        </authorList>
    </citation>
    <scope>NUCLEOTIDE SEQUENCE [LARGE SCALE GENOMIC DNA]</scope>
    <source>
        <strain evidence="3 4">DSM 44215</strain>
    </source>
</reference>
<dbReference type="InterPro" id="IPR052940">
    <property type="entry name" value="Carb_Esterase_6"/>
</dbReference>
<evidence type="ECO:0000313" key="4">
    <source>
        <dbReference type="Proteomes" id="UP000183180"/>
    </source>
</evidence>
<gene>
    <name evidence="3" type="ORF">SAMN04488548_1342630</name>
</gene>
<proteinExistence type="predicted"/>
<evidence type="ECO:0000313" key="3">
    <source>
        <dbReference type="EMBL" id="SDU61225.1"/>
    </source>
</evidence>
<evidence type="ECO:0000259" key="2">
    <source>
        <dbReference type="Pfam" id="PF03629"/>
    </source>
</evidence>
<dbReference type="InterPro" id="IPR036514">
    <property type="entry name" value="SGNH_hydro_sf"/>
</dbReference>
<keyword evidence="1" id="KW-0378">Hydrolase</keyword>